<dbReference type="EMBL" id="JARAKH010000003">
    <property type="protein sequence ID" value="KAK8405365.1"/>
    <property type="molecule type" value="Genomic_DNA"/>
</dbReference>
<feature type="compositionally biased region" description="Basic and acidic residues" evidence="1">
    <location>
        <begin position="53"/>
        <end position="64"/>
    </location>
</feature>
<dbReference type="GO" id="GO:0006044">
    <property type="term" value="P:N-acetylglucosamine metabolic process"/>
    <property type="evidence" value="ECO:0007669"/>
    <property type="project" value="TreeGrafter"/>
</dbReference>
<evidence type="ECO:0000313" key="3">
    <source>
        <dbReference type="EMBL" id="KAK8405365.1"/>
    </source>
</evidence>
<dbReference type="InterPro" id="IPR005135">
    <property type="entry name" value="Endo/exonuclease/phosphatase"/>
</dbReference>
<evidence type="ECO:0000256" key="1">
    <source>
        <dbReference type="SAM" id="MobiDB-lite"/>
    </source>
</evidence>
<dbReference type="InterPro" id="IPR027417">
    <property type="entry name" value="P-loop_NTPase"/>
</dbReference>
<dbReference type="SUPFAM" id="SSF52540">
    <property type="entry name" value="P-loop containing nucleoside triphosphate hydrolases"/>
    <property type="match status" value="1"/>
</dbReference>
<comment type="caution">
    <text evidence="3">The sequence shown here is derived from an EMBL/GenBank/DDBJ whole genome shotgun (WGS) entry which is preliminary data.</text>
</comment>
<feature type="region of interest" description="Disordered" evidence="1">
    <location>
        <begin position="173"/>
        <end position="194"/>
    </location>
</feature>
<dbReference type="GO" id="GO:0001517">
    <property type="term" value="F:N-acetylglucosamine 6-O-sulfotransferase activity"/>
    <property type="evidence" value="ECO:0007669"/>
    <property type="project" value="TreeGrafter"/>
</dbReference>
<evidence type="ECO:0000313" key="4">
    <source>
        <dbReference type="Proteomes" id="UP001487740"/>
    </source>
</evidence>
<reference evidence="3 4" key="1">
    <citation type="submission" date="2023-03" db="EMBL/GenBank/DDBJ databases">
        <title>High-quality genome of Scylla paramamosain provides insights in environmental adaptation.</title>
        <authorList>
            <person name="Zhang L."/>
        </authorList>
    </citation>
    <scope>NUCLEOTIDE SEQUENCE [LARGE SCALE GENOMIC DNA]</scope>
    <source>
        <strain evidence="3">LZ_2023a</strain>
        <tissue evidence="3">Muscle</tissue>
    </source>
</reference>
<accession>A0AAW0V069</accession>
<dbReference type="PANTHER" id="PTHR10704:SF44">
    <property type="entry name" value="LD35051P-RELATED"/>
    <property type="match status" value="1"/>
</dbReference>
<proteinExistence type="predicted"/>
<keyword evidence="4" id="KW-1185">Reference proteome</keyword>
<dbReference type="GO" id="GO:0006790">
    <property type="term" value="P:sulfur compound metabolic process"/>
    <property type="evidence" value="ECO:0007669"/>
    <property type="project" value="TreeGrafter"/>
</dbReference>
<dbReference type="InterPro" id="IPR051135">
    <property type="entry name" value="Gal/GlcNAc/GalNAc_ST"/>
</dbReference>
<protein>
    <recommendedName>
        <fullName evidence="2">Endonuclease/exonuclease/phosphatase domain-containing protein</fullName>
    </recommendedName>
</protein>
<dbReference type="Pfam" id="PF14529">
    <property type="entry name" value="Exo_endo_phos_2"/>
    <property type="match status" value="1"/>
</dbReference>
<sequence length="441" mass="49832">MIVVVVVWGSAGLVLCTYWQIPLSPNTYHSGKDLFQPPHSHNGNSSYPGSQGHDSDNGLTGERDENELKINGSSRQNQGAPRVILLLTSWRSGSTFLGELLATAVPETFYSYEPLHPWKIRVLEEDDSNTRAAHVLLRDLFQCHMEPHAGHVAYMARSHWYLRWNTHLASQCTAPTKGPQGTQDRIKQYQESQVKQQELGHEKKLFNASQEFQKVVWQIQESQHEAGDHDEKVEVVKKQPGQQDKDRHKKQQEPSSPRVNGDKRPSCDDASFVSDVCLRSSLHVAKVVRLSLRQVVPLLEDKHLSLQVVYLVRDPRAVLSAQHYHHYFNSYKISILGDFSVHHQLWLSSPFTDHPGELAYNFAILHDLEQLVQHPTRIPDHLGDMPNILDLFLTSNPSTYAVILSSPLGSSDHSLISLSCLIAPISPQDPPKRRSLAFCLC</sequence>
<feature type="compositionally biased region" description="Basic and acidic residues" evidence="1">
    <location>
        <begin position="223"/>
        <end position="237"/>
    </location>
</feature>
<feature type="region of interest" description="Disordered" evidence="1">
    <location>
        <begin position="32"/>
        <end position="64"/>
    </location>
</feature>
<feature type="compositionally biased region" description="Polar residues" evidence="1">
    <location>
        <begin position="39"/>
        <end position="49"/>
    </location>
</feature>
<dbReference type="Gene3D" id="3.40.50.300">
    <property type="entry name" value="P-loop containing nucleotide triphosphate hydrolases"/>
    <property type="match status" value="1"/>
</dbReference>
<dbReference type="PANTHER" id="PTHR10704">
    <property type="entry name" value="CARBOHYDRATE SULFOTRANSFERASE"/>
    <property type="match status" value="1"/>
</dbReference>
<dbReference type="Proteomes" id="UP001487740">
    <property type="component" value="Unassembled WGS sequence"/>
</dbReference>
<feature type="region of interest" description="Disordered" evidence="1">
    <location>
        <begin position="223"/>
        <end position="266"/>
    </location>
</feature>
<dbReference type="SUPFAM" id="SSF56219">
    <property type="entry name" value="DNase I-like"/>
    <property type="match status" value="1"/>
</dbReference>
<feature type="domain" description="Endonuclease/exonuclease/phosphatase" evidence="2">
    <location>
        <begin position="332"/>
        <end position="416"/>
    </location>
</feature>
<name>A0AAW0V069_SCYPA</name>
<evidence type="ECO:0000259" key="2">
    <source>
        <dbReference type="Pfam" id="PF14529"/>
    </source>
</evidence>
<dbReference type="AlphaFoldDB" id="A0AAW0V069"/>
<gene>
    <name evidence="3" type="ORF">O3P69_001722</name>
</gene>
<dbReference type="InterPro" id="IPR036691">
    <property type="entry name" value="Endo/exonu/phosph_ase_sf"/>
</dbReference>
<organism evidence="3 4">
    <name type="scientific">Scylla paramamosain</name>
    <name type="common">Mud crab</name>
    <dbReference type="NCBI Taxonomy" id="85552"/>
    <lineage>
        <taxon>Eukaryota</taxon>
        <taxon>Metazoa</taxon>
        <taxon>Ecdysozoa</taxon>
        <taxon>Arthropoda</taxon>
        <taxon>Crustacea</taxon>
        <taxon>Multicrustacea</taxon>
        <taxon>Malacostraca</taxon>
        <taxon>Eumalacostraca</taxon>
        <taxon>Eucarida</taxon>
        <taxon>Decapoda</taxon>
        <taxon>Pleocyemata</taxon>
        <taxon>Brachyura</taxon>
        <taxon>Eubrachyura</taxon>
        <taxon>Portunoidea</taxon>
        <taxon>Portunidae</taxon>
        <taxon>Portuninae</taxon>
        <taxon>Scylla</taxon>
    </lineage>
</organism>